<dbReference type="KEGG" id="mpof:MPOR_19280"/>
<evidence type="ECO:0000256" key="1">
    <source>
        <dbReference type="SAM" id="SignalP"/>
    </source>
</evidence>
<dbReference type="Gene3D" id="3.30.10.20">
    <property type="match status" value="1"/>
</dbReference>
<evidence type="ECO:0000313" key="2">
    <source>
        <dbReference type="EMBL" id="BBX50902.1"/>
    </source>
</evidence>
<proteinExistence type="predicted"/>
<accession>A0A6N4V5H4</accession>
<dbReference type="Proteomes" id="UP000466785">
    <property type="component" value="Chromosome"/>
</dbReference>
<protein>
    <recommendedName>
        <fullName evidence="4">PASTA domain-containing protein</fullName>
    </recommendedName>
</protein>
<feature type="signal peptide" evidence="1">
    <location>
        <begin position="1"/>
        <end position="26"/>
    </location>
</feature>
<feature type="chain" id="PRO_5026710203" description="PASTA domain-containing protein" evidence="1">
    <location>
        <begin position="27"/>
        <end position="117"/>
    </location>
</feature>
<name>A0A6N4V5H4_9MYCO</name>
<keyword evidence="3" id="KW-1185">Reference proteome</keyword>
<evidence type="ECO:0008006" key="4">
    <source>
        <dbReference type="Google" id="ProtNLM"/>
    </source>
</evidence>
<gene>
    <name evidence="2" type="ORF">MPOR_19280</name>
</gene>
<evidence type="ECO:0000313" key="3">
    <source>
        <dbReference type="Proteomes" id="UP000466785"/>
    </source>
</evidence>
<organism evidence="2 3">
    <name type="scientific">Mycolicibacterium poriferae</name>
    <dbReference type="NCBI Taxonomy" id="39694"/>
    <lineage>
        <taxon>Bacteria</taxon>
        <taxon>Bacillati</taxon>
        <taxon>Actinomycetota</taxon>
        <taxon>Actinomycetes</taxon>
        <taxon>Mycobacteriales</taxon>
        <taxon>Mycobacteriaceae</taxon>
        <taxon>Mycolicibacterium</taxon>
    </lineage>
</organism>
<keyword evidence="1" id="KW-0732">Signal</keyword>
<dbReference type="RefSeq" id="WP_163673397.1">
    <property type="nucleotide sequence ID" value="NZ_AP022570.1"/>
</dbReference>
<reference evidence="2 3" key="1">
    <citation type="journal article" date="2019" name="Emerg. Microbes Infect.">
        <title>Comprehensive subspecies identification of 175 nontuberculous mycobacteria species based on 7547 genomic profiles.</title>
        <authorList>
            <person name="Matsumoto Y."/>
            <person name="Kinjo T."/>
            <person name="Motooka D."/>
            <person name="Nabeya D."/>
            <person name="Jung N."/>
            <person name="Uechi K."/>
            <person name="Horii T."/>
            <person name="Iida T."/>
            <person name="Fujita J."/>
            <person name="Nakamura S."/>
        </authorList>
    </citation>
    <scope>NUCLEOTIDE SEQUENCE [LARGE SCALE GENOMIC DNA]</scope>
    <source>
        <strain evidence="2 3">JCM 12603</strain>
    </source>
</reference>
<sequence>MNKNLVAAVSAVCVMGAVVTASPAMAAKGDPAAGGAQSTWEMPDVKGMILHPALQSILSATGGKQVKVNYVDAGHLAVYNDENWMVCGQSPAPGAETAKYSVTLKVERPAFDECPSS</sequence>
<dbReference type="EMBL" id="AP022570">
    <property type="protein sequence ID" value="BBX50902.1"/>
    <property type="molecule type" value="Genomic_DNA"/>
</dbReference>
<dbReference type="AlphaFoldDB" id="A0A6N4V5H4"/>